<evidence type="ECO:0000256" key="8">
    <source>
        <dbReference type="SAM" id="Phobius"/>
    </source>
</evidence>
<comment type="caution">
    <text evidence="10">The sequence shown here is derived from an EMBL/GenBank/DDBJ whole genome shotgun (WGS) entry which is preliminary data.</text>
</comment>
<evidence type="ECO:0000313" key="10">
    <source>
        <dbReference type="EMBL" id="TDG40694.1"/>
    </source>
</evidence>
<evidence type="ECO:0000313" key="11">
    <source>
        <dbReference type="Proteomes" id="UP000295192"/>
    </source>
</evidence>
<dbReference type="InterPro" id="IPR052192">
    <property type="entry name" value="Insect_Ionotropic_Sensory_Rcpt"/>
</dbReference>
<evidence type="ECO:0000256" key="2">
    <source>
        <dbReference type="ARBA" id="ARBA00022475"/>
    </source>
</evidence>
<feature type="transmembrane region" description="Helical" evidence="8">
    <location>
        <begin position="627"/>
        <end position="650"/>
    </location>
</feature>
<name>A0A484AWB6_DRONA</name>
<keyword evidence="6" id="KW-0675">Receptor</keyword>
<dbReference type="Proteomes" id="UP000295192">
    <property type="component" value="Unassembled WGS sequence"/>
</dbReference>
<dbReference type="InterPro" id="IPR056198">
    <property type="entry name" value="LBD_receptor"/>
</dbReference>
<evidence type="ECO:0000256" key="3">
    <source>
        <dbReference type="ARBA" id="ARBA00022692"/>
    </source>
</evidence>
<keyword evidence="7" id="KW-0325">Glycoprotein</keyword>
<evidence type="ECO:0000256" key="4">
    <source>
        <dbReference type="ARBA" id="ARBA00022989"/>
    </source>
</evidence>
<reference evidence="10 11" key="1">
    <citation type="journal article" date="2019" name="J. Hered.">
        <title>An Improved Genome Assembly for Drosophila navojoa, the Basal Species in the mojavensis Cluster.</title>
        <authorList>
            <person name="Vanderlinde T."/>
            <person name="Dupim E.G."/>
            <person name="Nazario-Yepiz N.O."/>
            <person name="Carvalho A.B."/>
        </authorList>
    </citation>
    <scope>NUCLEOTIDE SEQUENCE [LARGE SCALE GENOMIC DNA]</scope>
    <source>
        <strain evidence="10">Navoj_Jal97</strain>
        <tissue evidence="10">Whole organism</tissue>
    </source>
</reference>
<dbReference type="Pfam" id="PF24061">
    <property type="entry name" value="LBD_receptor"/>
    <property type="match status" value="1"/>
</dbReference>
<keyword evidence="2" id="KW-1003">Cell membrane</keyword>
<keyword evidence="4 8" id="KW-1133">Transmembrane helix</keyword>
<dbReference type="PANTHER" id="PTHR42643">
    <property type="entry name" value="IONOTROPIC RECEPTOR 20A-RELATED"/>
    <property type="match status" value="1"/>
</dbReference>
<sequence length="674" mass="77204">MCRDKVRMQRLKASAMAVGHREQLTEHTWLAHLRFSMLSSESVQSIHNITLIYAVVWTINSHYASDSSKPLSIMSFARREASRDLHNDLTDAVLRLASAAGRIKFLLQNEGIVTDESLAEDAPQAPPSGVLGRDTGLFLLDSWATYLRLERHLMQPGSFYKRNGYYCIVYTGEETGRLSVIYKMFRRLLAIYVINVNVLLANRQNGTIQVYNYYPYRPHRCQSAEPVHYATFQGSLGAPPIIHLPNSVRFFDSKVDDMHGCKLVTVTFQHRPFVIIDDNSGLTDVQRLLGIEGRIYQLLAERMNFAVTLVKEPNGDRGVVTPNGTLTGAMKMIVDGLANITFVSYMYNKERATYMLPSISYTSFPIVLCVPGGRPLTPLERLTKPLGYITWICLLTSILTGLTLITMLQWLSVPRLRRFVLGEDNRRPGTELWSTLFGGIHMNPPRRNFARFLLAMWLLETLVLRAAYTGEMYILLQDARVRAPLRTLAEVLDKKFEFHMLPALKPVFRELVSEERVVLIPRLDESLTQLRDHTEARFVVPLLRPTAARFDMDSGPEKPRLTLLRYPLLTAPMTLYMRPHSYLKQRINKLLINMMSSGLVDRFRRMYLDRIEQMANLRNREPTKLSLWQLSGLFGSLGLMHLLAGIVFLLELRAAQPQRPRLRRLMNAANRYMV</sequence>
<proteinExistence type="predicted"/>
<dbReference type="PANTHER" id="PTHR42643:SF37">
    <property type="entry name" value="IONOTROPIC RECEPTOR 11A-RELATED"/>
    <property type="match status" value="1"/>
</dbReference>
<dbReference type="SUPFAM" id="SSF53850">
    <property type="entry name" value="Periplasmic binding protein-like II"/>
    <property type="match status" value="1"/>
</dbReference>
<protein>
    <recommendedName>
        <fullName evidence="9">Putative ionotropic receptor ligand binding domain-containing protein</fullName>
    </recommendedName>
</protein>
<accession>A0A484AWB6</accession>
<keyword evidence="11" id="KW-1185">Reference proteome</keyword>
<keyword evidence="5 8" id="KW-0472">Membrane</keyword>
<feature type="domain" description="Putative ionotropic receptor ligand binding" evidence="9">
    <location>
        <begin position="51"/>
        <end position="234"/>
    </location>
</feature>
<evidence type="ECO:0000256" key="5">
    <source>
        <dbReference type="ARBA" id="ARBA00023136"/>
    </source>
</evidence>
<keyword evidence="3 8" id="KW-0812">Transmembrane</keyword>
<dbReference type="Gene3D" id="1.10.287.70">
    <property type="match status" value="1"/>
</dbReference>
<dbReference type="Gene3D" id="3.40.190.10">
    <property type="entry name" value="Periplasmic binding protein-like II"/>
    <property type="match status" value="1"/>
</dbReference>
<dbReference type="OMA" id="PYGPHRC"/>
<evidence type="ECO:0000256" key="1">
    <source>
        <dbReference type="ARBA" id="ARBA00004651"/>
    </source>
</evidence>
<comment type="subcellular location">
    <subcellularLocation>
        <location evidence="1">Cell membrane</location>
        <topology evidence="1">Multi-pass membrane protein</topology>
    </subcellularLocation>
</comment>
<organism evidence="10 11">
    <name type="scientific">Drosophila navojoa</name>
    <name type="common">Fruit fly</name>
    <dbReference type="NCBI Taxonomy" id="7232"/>
    <lineage>
        <taxon>Eukaryota</taxon>
        <taxon>Metazoa</taxon>
        <taxon>Ecdysozoa</taxon>
        <taxon>Arthropoda</taxon>
        <taxon>Hexapoda</taxon>
        <taxon>Insecta</taxon>
        <taxon>Pterygota</taxon>
        <taxon>Neoptera</taxon>
        <taxon>Endopterygota</taxon>
        <taxon>Diptera</taxon>
        <taxon>Brachycera</taxon>
        <taxon>Muscomorpha</taxon>
        <taxon>Ephydroidea</taxon>
        <taxon>Drosophilidae</taxon>
        <taxon>Drosophila</taxon>
    </lineage>
</organism>
<feature type="transmembrane region" description="Helical" evidence="8">
    <location>
        <begin position="388"/>
        <end position="411"/>
    </location>
</feature>
<dbReference type="KEGG" id="dnv:108656294"/>
<evidence type="ECO:0000256" key="6">
    <source>
        <dbReference type="ARBA" id="ARBA00023170"/>
    </source>
</evidence>
<gene>
    <name evidence="10" type="ORF">AWZ03_012881</name>
</gene>
<dbReference type="OrthoDB" id="8050636at2759"/>
<dbReference type="AlphaFoldDB" id="A0A484AWB6"/>
<dbReference type="GO" id="GO:0005886">
    <property type="term" value="C:plasma membrane"/>
    <property type="evidence" value="ECO:0007669"/>
    <property type="project" value="UniProtKB-SubCell"/>
</dbReference>
<evidence type="ECO:0000256" key="7">
    <source>
        <dbReference type="ARBA" id="ARBA00023180"/>
    </source>
</evidence>
<evidence type="ECO:0000259" key="9">
    <source>
        <dbReference type="Pfam" id="PF24061"/>
    </source>
</evidence>
<dbReference type="EMBL" id="LSRL02000506">
    <property type="protein sequence ID" value="TDG40694.1"/>
    <property type="molecule type" value="Genomic_DNA"/>
</dbReference>